<name>A0A7L3LPE0_9CHAR</name>
<reference evidence="2 3" key="1">
    <citation type="submission" date="2019-09" db="EMBL/GenBank/DDBJ databases">
        <title>Bird 10,000 Genomes (B10K) Project - Family phase.</title>
        <authorList>
            <person name="Zhang G."/>
        </authorList>
    </citation>
    <scope>NUCLEOTIDE SEQUENCE [LARGE SCALE GENOMIC DNA]</scope>
    <source>
        <strain evidence="2">B10K-DU-029-46</strain>
    </source>
</reference>
<proteinExistence type="predicted"/>
<evidence type="ECO:0000313" key="3">
    <source>
        <dbReference type="Proteomes" id="UP000582182"/>
    </source>
</evidence>
<comment type="caution">
    <text evidence="2">The sequence shown here is derived from an EMBL/GenBank/DDBJ whole genome shotgun (WGS) entry which is preliminary data.</text>
</comment>
<accession>A0A7L3LPE0</accession>
<dbReference type="AlphaFoldDB" id="A0A7L3LPE0"/>
<dbReference type="EMBL" id="VZTY01025465">
    <property type="protein sequence ID" value="NXU56115.1"/>
    <property type="molecule type" value="Genomic_DNA"/>
</dbReference>
<keyword evidence="3" id="KW-1185">Reference proteome</keyword>
<gene>
    <name evidence="2" type="primary">Sh3bp5l</name>
    <name evidence="2" type="ORF">TURVEL_R13803</name>
</gene>
<protein>
    <submittedName>
        <fullName evidence="2">3BP5L protein</fullName>
    </submittedName>
</protein>
<sequence length="80" mass="8363">TTSSLGTPGGDTLSLLSLQTITSDLHKMDSVEHLLAFSDASSLNSQGEEVLGGRRRREEGEGGGGGRGGGRFKHHRSLSL</sequence>
<feature type="non-terminal residue" evidence="2">
    <location>
        <position position="1"/>
    </location>
</feature>
<organism evidence="2 3">
    <name type="scientific">Turnix velox</name>
    <name type="common">Little buttonquail</name>
    <dbReference type="NCBI Taxonomy" id="2529409"/>
    <lineage>
        <taxon>Eukaryota</taxon>
        <taxon>Metazoa</taxon>
        <taxon>Chordata</taxon>
        <taxon>Craniata</taxon>
        <taxon>Vertebrata</taxon>
        <taxon>Euteleostomi</taxon>
        <taxon>Archelosauria</taxon>
        <taxon>Archosauria</taxon>
        <taxon>Dinosauria</taxon>
        <taxon>Saurischia</taxon>
        <taxon>Theropoda</taxon>
        <taxon>Coelurosauria</taxon>
        <taxon>Aves</taxon>
        <taxon>Neognathae</taxon>
        <taxon>Neoaves</taxon>
        <taxon>Charadriiformes</taxon>
        <taxon>Turnicidae</taxon>
        <taxon>Turnix</taxon>
    </lineage>
</organism>
<evidence type="ECO:0000256" key="1">
    <source>
        <dbReference type="SAM" id="MobiDB-lite"/>
    </source>
</evidence>
<dbReference type="Proteomes" id="UP000582182">
    <property type="component" value="Unassembled WGS sequence"/>
</dbReference>
<feature type="non-terminal residue" evidence="2">
    <location>
        <position position="80"/>
    </location>
</feature>
<feature type="compositionally biased region" description="Basic residues" evidence="1">
    <location>
        <begin position="70"/>
        <end position="80"/>
    </location>
</feature>
<feature type="region of interest" description="Disordered" evidence="1">
    <location>
        <begin position="42"/>
        <end position="80"/>
    </location>
</feature>
<evidence type="ECO:0000313" key="2">
    <source>
        <dbReference type="EMBL" id="NXU56115.1"/>
    </source>
</evidence>